<sequence>MPKEHKLRKNRKVFARRKAQVEFKRRTAGGSGQGADTPVRRDTPRWSRDRKSPVWHYLLMIFILGTVGVLTWSVFRGYWTFSGEREKLALENEAYRRHQLERQKQEAVALAIDSGWDALSHREYTVAEEEFAQALRLFPEHPDARRGLVWSRVLICETTAQDCRQALELLNAYLADNPDAELSIYQSRLQGRGQK</sequence>
<protein>
    <recommendedName>
        <fullName evidence="5">Tetratricopeptide repeat protein</fullName>
    </recommendedName>
</protein>
<keyword evidence="4" id="KW-1185">Reference proteome</keyword>
<name>A0A2D0N3H4_FLAN2</name>
<feature type="transmembrane region" description="Helical" evidence="2">
    <location>
        <begin position="54"/>
        <end position="75"/>
    </location>
</feature>
<dbReference type="AlphaFoldDB" id="A0A2D0N3H4"/>
<evidence type="ECO:0000256" key="2">
    <source>
        <dbReference type="SAM" id="Phobius"/>
    </source>
</evidence>
<feature type="region of interest" description="Disordered" evidence="1">
    <location>
        <begin position="25"/>
        <end position="47"/>
    </location>
</feature>
<evidence type="ECO:0000256" key="1">
    <source>
        <dbReference type="SAM" id="MobiDB-lite"/>
    </source>
</evidence>
<dbReference type="Pfam" id="PF13432">
    <property type="entry name" value="TPR_16"/>
    <property type="match status" value="1"/>
</dbReference>
<dbReference type="Proteomes" id="UP000223913">
    <property type="component" value="Unassembled WGS sequence"/>
</dbReference>
<evidence type="ECO:0000313" key="3">
    <source>
        <dbReference type="EMBL" id="PHN03071.1"/>
    </source>
</evidence>
<proteinExistence type="predicted"/>
<evidence type="ECO:0008006" key="5">
    <source>
        <dbReference type="Google" id="ProtNLM"/>
    </source>
</evidence>
<gene>
    <name evidence="3" type="ORF">CRP01_28745</name>
</gene>
<dbReference type="EMBL" id="PDUD01000034">
    <property type="protein sequence ID" value="PHN03071.1"/>
    <property type="molecule type" value="Genomic_DNA"/>
</dbReference>
<feature type="compositionally biased region" description="Basic and acidic residues" evidence="1">
    <location>
        <begin position="38"/>
        <end position="47"/>
    </location>
</feature>
<reference evidence="3 4" key="1">
    <citation type="submission" date="2017-10" db="EMBL/GenBank/DDBJ databases">
        <title>The draft genome sequence of Lewinella nigricans NBRC 102662.</title>
        <authorList>
            <person name="Wang K."/>
        </authorList>
    </citation>
    <scope>NUCLEOTIDE SEQUENCE [LARGE SCALE GENOMIC DNA]</scope>
    <source>
        <strain evidence="3 4">NBRC 102662</strain>
    </source>
</reference>
<keyword evidence="2" id="KW-0812">Transmembrane</keyword>
<organism evidence="3 4">
    <name type="scientific">Flavilitoribacter nigricans (strain ATCC 23147 / DSM 23189 / NBRC 102662 / NCIMB 1420 / SS-2)</name>
    <name type="common">Lewinella nigricans</name>
    <dbReference type="NCBI Taxonomy" id="1122177"/>
    <lineage>
        <taxon>Bacteria</taxon>
        <taxon>Pseudomonadati</taxon>
        <taxon>Bacteroidota</taxon>
        <taxon>Saprospiria</taxon>
        <taxon>Saprospirales</taxon>
        <taxon>Lewinellaceae</taxon>
        <taxon>Flavilitoribacter</taxon>
    </lineage>
</organism>
<keyword evidence="2" id="KW-1133">Transmembrane helix</keyword>
<accession>A0A2D0N3H4</accession>
<comment type="caution">
    <text evidence="3">The sequence shown here is derived from an EMBL/GenBank/DDBJ whole genome shotgun (WGS) entry which is preliminary data.</text>
</comment>
<keyword evidence="2" id="KW-0472">Membrane</keyword>
<evidence type="ECO:0000313" key="4">
    <source>
        <dbReference type="Proteomes" id="UP000223913"/>
    </source>
</evidence>